<dbReference type="EMBL" id="OX597825">
    <property type="protein sequence ID" value="CAI9730959.1"/>
    <property type="molecule type" value="Genomic_DNA"/>
</dbReference>
<reference evidence="2" key="1">
    <citation type="submission" date="2023-08" db="EMBL/GenBank/DDBJ databases">
        <authorList>
            <person name="Alioto T."/>
            <person name="Alioto T."/>
            <person name="Gomez Garrido J."/>
        </authorList>
    </citation>
    <scope>NUCLEOTIDE SEQUENCE</scope>
</reference>
<organism evidence="2 3">
    <name type="scientific">Octopus vulgaris</name>
    <name type="common">Common octopus</name>
    <dbReference type="NCBI Taxonomy" id="6645"/>
    <lineage>
        <taxon>Eukaryota</taxon>
        <taxon>Metazoa</taxon>
        <taxon>Spiralia</taxon>
        <taxon>Lophotrochozoa</taxon>
        <taxon>Mollusca</taxon>
        <taxon>Cephalopoda</taxon>
        <taxon>Coleoidea</taxon>
        <taxon>Octopodiformes</taxon>
        <taxon>Octopoda</taxon>
        <taxon>Incirrata</taxon>
        <taxon>Octopodidae</taxon>
        <taxon>Octopus</taxon>
    </lineage>
</organism>
<protein>
    <submittedName>
        <fullName evidence="2">Uncharacterized protein</fullName>
    </submittedName>
</protein>
<sequence length="88" mass="9782">MRTRSLYNGGFSSHHYCYTLSFYDISVIVLVIAVVDDIIVIKVTSGCTASMAAGNADVNIAEIPRANRYFDKSDLIQAYKFLHEENSA</sequence>
<keyword evidence="3" id="KW-1185">Reference proteome</keyword>
<name>A0AA36BB81_OCTVU</name>
<evidence type="ECO:0000313" key="3">
    <source>
        <dbReference type="Proteomes" id="UP001162480"/>
    </source>
</evidence>
<evidence type="ECO:0000313" key="2">
    <source>
        <dbReference type="EMBL" id="CAI9730959.1"/>
    </source>
</evidence>
<dbReference type="AlphaFoldDB" id="A0AA36BB81"/>
<proteinExistence type="predicted"/>
<accession>A0AA36BB81</accession>
<feature type="transmembrane region" description="Helical" evidence="1">
    <location>
        <begin position="20"/>
        <end position="41"/>
    </location>
</feature>
<evidence type="ECO:0000256" key="1">
    <source>
        <dbReference type="SAM" id="Phobius"/>
    </source>
</evidence>
<keyword evidence="1" id="KW-0472">Membrane</keyword>
<keyword evidence="1" id="KW-0812">Transmembrane</keyword>
<dbReference type="Proteomes" id="UP001162480">
    <property type="component" value="Chromosome 12"/>
</dbReference>
<gene>
    <name evidence="2" type="ORF">OCTVUL_1B009743</name>
</gene>
<keyword evidence="1" id="KW-1133">Transmembrane helix</keyword>